<gene>
    <name evidence="1" type="ORF">LOK49_LG03G02389</name>
</gene>
<dbReference type="Proteomes" id="UP001060215">
    <property type="component" value="Chromosome 6"/>
</dbReference>
<comment type="caution">
    <text evidence="1">The sequence shown here is derived from an EMBL/GenBank/DDBJ whole genome shotgun (WGS) entry which is preliminary data.</text>
</comment>
<protein>
    <submittedName>
        <fullName evidence="1">Ankyrin repeat-containing protein</fullName>
    </submittedName>
</protein>
<accession>A0ACC0I6E6</accession>
<name>A0ACC0I6E6_9ERIC</name>
<dbReference type="EMBL" id="CM045763">
    <property type="protein sequence ID" value="KAI8021467.1"/>
    <property type="molecule type" value="Genomic_DNA"/>
</dbReference>
<keyword evidence="2" id="KW-1185">Reference proteome</keyword>
<organism evidence="1 2">
    <name type="scientific">Camellia lanceoleosa</name>
    <dbReference type="NCBI Taxonomy" id="1840588"/>
    <lineage>
        <taxon>Eukaryota</taxon>
        <taxon>Viridiplantae</taxon>
        <taxon>Streptophyta</taxon>
        <taxon>Embryophyta</taxon>
        <taxon>Tracheophyta</taxon>
        <taxon>Spermatophyta</taxon>
        <taxon>Magnoliopsida</taxon>
        <taxon>eudicotyledons</taxon>
        <taxon>Gunneridae</taxon>
        <taxon>Pentapetalae</taxon>
        <taxon>asterids</taxon>
        <taxon>Ericales</taxon>
        <taxon>Theaceae</taxon>
        <taxon>Camellia</taxon>
    </lineage>
</organism>
<reference evidence="1 2" key="1">
    <citation type="journal article" date="2022" name="Plant J.">
        <title>Chromosome-level genome of Camellia lanceoleosa provides a valuable resource for understanding genome evolution and self-incompatibility.</title>
        <authorList>
            <person name="Gong W."/>
            <person name="Xiao S."/>
            <person name="Wang L."/>
            <person name="Liao Z."/>
            <person name="Chang Y."/>
            <person name="Mo W."/>
            <person name="Hu G."/>
            <person name="Li W."/>
            <person name="Zhao G."/>
            <person name="Zhu H."/>
            <person name="Hu X."/>
            <person name="Ji K."/>
            <person name="Xiang X."/>
            <person name="Song Q."/>
            <person name="Yuan D."/>
            <person name="Jin S."/>
            <person name="Zhang L."/>
        </authorList>
    </citation>
    <scope>NUCLEOTIDE SEQUENCE [LARGE SCALE GENOMIC DNA]</scope>
    <source>
        <strain evidence="1">SQ_2022a</strain>
    </source>
</reference>
<evidence type="ECO:0000313" key="2">
    <source>
        <dbReference type="Proteomes" id="UP001060215"/>
    </source>
</evidence>
<evidence type="ECO:0000313" key="1">
    <source>
        <dbReference type="EMBL" id="KAI8021467.1"/>
    </source>
</evidence>
<proteinExistence type="predicted"/>
<sequence>MEQKLQEFHEAIVEKNLQAFAEILNKDPKILDRIKVGCFIHTPLHVAAYHGHLEFVKEILKKSPGLVEVLDSRRWSPLHLASAQGHLAIVQELVSKNRDMCTSLDGDARTPLHLAAMKGKKEVLHKLFEESLYSPHELMNAKDVAGNTILHLAVRNKEFEVVDYLLGKIEQAKKTEHRIKAINAVNNCGYTAYDIIMEIEERTAELKKIKATFRKVKAMKAKDLYQGEWLSNKRDILMVVASLIATMAFQAGVNPPGGFWQDNTPTLAPAPAPAPTQTPPPPPPPPHRAGEAIMAYNYPNSYPYFIRANTTGFVASVSTILLLITGWPFKKKFFMWLLVVIMWVTITSVAFTYAFSIVVVSPKGEREPLFHTIVVGAIVWCSVMVSLLIAHTIRIINWWLKTKTGIQVWPEMKNFFDNSCRQGTNSGNGEDHQMELTRQGQQQSRVNANSVHGDHSNV</sequence>